<dbReference type="Gene3D" id="3.40.1440.60">
    <property type="entry name" value="PriA, 3(prime) DNA-binding domain"/>
    <property type="match status" value="1"/>
</dbReference>
<comment type="cofactor">
    <cofactor evidence="12">
        <name>Zn(2+)</name>
        <dbReference type="ChEBI" id="CHEBI:29105"/>
    </cofactor>
    <text evidence="12">Binds 2 zinc ions per subunit.</text>
</comment>
<feature type="binding site" evidence="12">
    <location>
        <position position="534"/>
    </location>
    <ligand>
        <name>Zn(2+)</name>
        <dbReference type="ChEBI" id="CHEBI:29105"/>
        <label>2</label>
    </ligand>
</feature>
<evidence type="ECO:0000256" key="2">
    <source>
        <dbReference type="ARBA" id="ARBA00022705"/>
    </source>
</evidence>
<feature type="domain" description="Helicase ATP-binding" evidence="13">
    <location>
        <begin position="294"/>
        <end position="460"/>
    </location>
</feature>
<dbReference type="SMART" id="SM00487">
    <property type="entry name" value="DEXDc"/>
    <property type="match status" value="1"/>
</dbReference>
<dbReference type="NCBIfam" id="TIGR00595">
    <property type="entry name" value="priA"/>
    <property type="match status" value="1"/>
</dbReference>
<dbReference type="GO" id="GO:0003677">
    <property type="term" value="F:DNA binding"/>
    <property type="evidence" value="ECO:0007669"/>
    <property type="project" value="UniProtKB-UniRule"/>
</dbReference>
<reference evidence="15 16" key="1">
    <citation type="submission" date="2016-11" db="EMBL/GenBank/DDBJ databases">
        <authorList>
            <person name="Jaros S."/>
            <person name="Januszkiewicz K."/>
            <person name="Wedrychowicz H."/>
        </authorList>
    </citation>
    <scope>NUCLEOTIDE SEQUENCE [LARGE SCALE GENOMIC DNA]</scope>
    <source>
        <strain evidence="15 16">HD4</strain>
    </source>
</reference>
<protein>
    <recommendedName>
        <fullName evidence="12">Replication restart protein PriA</fullName>
    </recommendedName>
    <alternativeName>
        <fullName evidence="12">ATP-dependent DNA helicase PriA</fullName>
        <ecNumber evidence="12">5.6.2.4</ecNumber>
    </alternativeName>
    <alternativeName>
        <fullName evidence="12">DNA 3'-5' helicase PriA</fullName>
    </alternativeName>
</protein>
<dbReference type="GO" id="GO:0006310">
    <property type="term" value="P:DNA recombination"/>
    <property type="evidence" value="ECO:0007669"/>
    <property type="project" value="InterPro"/>
</dbReference>
<dbReference type="InterPro" id="IPR014001">
    <property type="entry name" value="Helicase_ATP-bd"/>
</dbReference>
<dbReference type="Pfam" id="PF17764">
    <property type="entry name" value="PriA_3primeBD"/>
    <property type="match status" value="1"/>
</dbReference>
<dbReference type="AlphaFoldDB" id="A0A1M6U3F1"/>
<evidence type="ECO:0000256" key="10">
    <source>
        <dbReference type="ARBA" id="ARBA00023235"/>
    </source>
</evidence>
<evidence type="ECO:0000256" key="1">
    <source>
        <dbReference type="ARBA" id="ARBA00022515"/>
    </source>
</evidence>
<dbReference type="InterPro" id="IPR041236">
    <property type="entry name" value="PriA_C"/>
</dbReference>
<dbReference type="NCBIfam" id="NF004066">
    <property type="entry name" value="PRK05580.1-3"/>
    <property type="match status" value="1"/>
</dbReference>
<keyword evidence="3 12" id="KW-0479">Metal-binding</keyword>
<evidence type="ECO:0000256" key="11">
    <source>
        <dbReference type="ARBA" id="ARBA00048988"/>
    </source>
</evidence>
<dbReference type="HAMAP" id="MF_00983">
    <property type="entry name" value="PriA"/>
    <property type="match status" value="1"/>
</dbReference>
<evidence type="ECO:0000313" key="15">
    <source>
        <dbReference type="EMBL" id="SHK63717.1"/>
    </source>
</evidence>
<dbReference type="EMBL" id="FRBC01000010">
    <property type="protein sequence ID" value="SHK63717.1"/>
    <property type="molecule type" value="Genomic_DNA"/>
</dbReference>
<dbReference type="GO" id="GO:0006269">
    <property type="term" value="P:DNA replication, synthesis of primer"/>
    <property type="evidence" value="ECO:0007669"/>
    <property type="project" value="UniProtKB-KW"/>
</dbReference>
<accession>A0A1M6U3F1</accession>
<dbReference type="OrthoDB" id="9759544at2"/>
<gene>
    <name evidence="12" type="primary">priA</name>
    <name evidence="15" type="ORF">SAMN05216582_11067</name>
</gene>
<dbReference type="InterPro" id="IPR041222">
    <property type="entry name" value="PriA_3primeBD"/>
</dbReference>
<dbReference type="CDD" id="cd17929">
    <property type="entry name" value="DEXHc_priA"/>
    <property type="match status" value="1"/>
</dbReference>
<keyword evidence="2 12" id="KW-0235">DNA replication</keyword>
<proteinExistence type="inferred from homology"/>
<keyword evidence="4 12" id="KW-0547">Nucleotide-binding</keyword>
<dbReference type="GO" id="GO:0006302">
    <property type="term" value="P:double-strand break repair"/>
    <property type="evidence" value="ECO:0007669"/>
    <property type="project" value="InterPro"/>
</dbReference>
<keyword evidence="5 12" id="KW-0378">Hydrolase</keyword>
<dbReference type="PANTHER" id="PTHR30580:SF0">
    <property type="entry name" value="PRIMOSOMAL PROTEIN N"/>
    <property type="match status" value="1"/>
</dbReference>
<feature type="binding site" evidence="12">
    <location>
        <position position="561"/>
    </location>
    <ligand>
        <name>Zn(2+)</name>
        <dbReference type="ChEBI" id="CHEBI:29105"/>
        <label>1</label>
    </ligand>
</feature>
<dbReference type="GO" id="GO:0008270">
    <property type="term" value="F:zinc ion binding"/>
    <property type="evidence" value="ECO:0007669"/>
    <property type="project" value="UniProtKB-UniRule"/>
</dbReference>
<comment type="subunit">
    <text evidence="12">Component of the replication restart primosome.</text>
</comment>
<keyword evidence="9 12" id="KW-0238">DNA-binding</keyword>
<feature type="binding site" evidence="12">
    <location>
        <position position="548"/>
    </location>
    <ligand>
        <name>Zn(2+)</name>
        <dbReference type="ChEBI" id="CHEBI:29105"/>
        <label>2</label>
    </ligand>
</feature>
<keyword evidence="6 12" id="KW-0347">Helicase</keyword>
<feature type="domain" description="Helicase C-terminal" evidence="14">
    <location>
        <begin position="556"/>
        <end position="710"/>
    </location>
</feature>
<evidence type="ECO:0000259" key="14">
    <source>
        <dbReference type="PROSITE" id="PS51194"/>
    </source>
</evidence>
<dbReference type="InterPro" id="IPR027417">
    <property type="entry name" value="P-loop_NTPase"/>
</dbReference>
<comment type="function">
    <text evidence="12">Initiates the restart of stalled replication forks, which reloads the replicative helicase on sites other than the origin of replication. Recognizes and binds to abandoned replication forks and remodels them to uncover a helicase loading site. Promotes assembly of the primosome at these replication forks.</text>
</comment>
<dbReference type="Pfam" id="PF00271">
    <property type="entry name" value="Helicase_C"/>
    <property type="match status" value="1"/>
</dbReference>
<evidence type="ECO:0000256" key="12">
    <source>
        <dbReference type="HAMAP-Rule" id="MF_00983"/>
    </source>
</evidence>
<dbReference type="InterPro" id="IPR001650">
    <property type="entry name" value="Helicase_C-like"/>
</dbReference>
<dbReference type="Pfam" id="PF18074">
    <property type="entry name" value="PriA_C"/>
    <property type="match status" value="1"/>
</dbReference>
<dbReference type="GO" id="GO:0006270">
    <property type="term" value="P:DNA replication initiation"/>
    <property type="evidence" value="ECO:0007669"/>
    <property type="project" value="TreeGrafter"/>
</dbReference>
<dbReference type="CDD" id="cd18804">
    <property type="entry name" value="SF2_C_priA"/>
    <property type="match status" value="1"/>
</dbReference>
<dbReference type="SMART" id="SM00490">
    <property type="entry name" value="HELICc"/>
    <property type="match status" value="1"/>
</dbReference>
<feature type="binding site" evidence="12">
    <location>
        <position position="551"/>
    </location>
    <ligand>
        <name>Zn(2+)</name>
        <dbReference type="ChEBI" id="CHEBI:29105"/>
        <label>2</label>
    </ligand>
</feature>
<sequence>MLTASVFVNIPVKSIAKAYTYSVPAELSYLKAGWRVFVPFGGRKVEGFIVAVAEKSAADLGEMSAKLKPVEAAIDEEPWFSERMMQVAQWLADFYLCSLAEMMRLFMPGKSGIKITVAYQAVPEQCNHLLLSVPAYRTVYDCLSAGGSQSKLDLGKKLPAYKDELPQILDKLNQYGVIAKEYQAGKREKARYEKYVQLLTEVTPELLEGFKRKKAQRRLLDLLTAADAGQIDFVALKAQKVAVATINNLAAAGLVRIGQRRVLRDSYGEIESTARQDIILTDDQQTVLSAMESSLKEEKYHGFLLKGVTGSGKTQVYIELTQKARAWGRQVVVLVPEIALTGQVVTAFKTYFPEDIVVIHSQLSLAERNDAVVRVRQGEAGIVIGARSALFTPLNDIGLIIMDEEQDMSYKQDESPRYHARVVAEELARIHQAVLLLGSATPSLESYYRAKQGELTLLSMPKRIGNMPLPLVRCVDMRQELRMGNRHILSQALRHLIEETMSRGQQIIIMLNRRGFSTFVMCRSCGEVIKCKLCGLPLVYHKDGHLSCHHCDVTEQVPDVCPKCGSRYIKYFGSGTEKLEQELHQLVPSARVIRMDRDTTNRKFAHQQILDRFRRHEYDILLGTQMVAKGHDIPNVTAVGIISADSSLNLPDFRAAERCFMLITQTAGRAGRHENQGHVVIQTYNPEHYAVTCGIKQDYESFYEQEMHLRQGLFYPPYSRIVKLLFQHEREDMAKANARGLVKIFQEYFREDRQQQIIGPSPAVIACLRGIYRYVVLIKTANMPAVQEFLRKQKFHVRTDVAIDIDPITMM</sequence>
<name>A0A1M6U3F1_SELRU</name>
<comment type="catalytic activity">
    <reaction evidence="11 12">
        <text>ATP + H2O = ADP + phosphate + H(+)</text>
        <dbReference type="Rhea" id="RHEA:13065"/>
        <dbReference type="ChEBI" id="CHEBI:15377"/>
        <dbReference type="ChEBI" id="CHEBI:15378"/>
        <dbReference type="ChEBI" id="CHEBI:30616"/>
        <dbReference type="ChEBI" id="CHEBI:43474"/>
        <dbReference type="ChEBI" id="CHEBI:456216"/>
        <dbReference type="EC" id="5.6.2.4"/>
    </reaction>
</comment>
<evidence type="ECO:0000256" key="4">
    <source>
        <dbReference type="ARBA" id="ARBA00022741"/>
    </source>
</evidence>
<evidence type="ECO:0000256" key="5">
    <source>
        <dbReference type="ARBA" id="ARBA00022801"/>
    </source>
</evidence>
<feature type="binding site" evidence="12">
    <location>
        <position position="522"/>
    </location>
    <ligand>
        <name>Zn(2+)</name>
        <dbReference type="ChEBI" id="CHEBI:29105"/>
        <label>1</label>
    </ligand>
</feature>
<comment type="similarity">
    <text evidence="12">Belongs to the helicase family. PriA subfamily.</text>
</comment>
<dbReference type="Proteomes" id="UP000184263">
    <property type="component" value="Unassembled WGS sequence"/>
</dbReference>
<dbReference type="Pfam" id="PF00270">
    <property type="entry name" value="DEAD"/>
    <property type="match status" value="1"/>
</dbReference>
<dbReference type="InterPro" id="IPR011545">
    <property type="entry name" value="DEAD/DEAH_box_helicase_dom"/>
</dbReference>
<dbReference type="GO" id="GO:0005524">
    <property type="term" value="F:ATP binding"/>
    <property type="evidence" value="ECO:0007669"/>
    <property type="project" value="UniProtKB-UniRule"/>
</dbReference>
<dbReference type="GO" id="GO:0016887">
    <property type="term" value="F:ATP hydrolysis activity"/>
    <property type="evidence" value="ECO:0007669"/>
    <property type="project" value="RHEA"/>
</dbReference>
<dbReference type="GO" id="GO:0043138">
    <property type="term" value="F:3'-5' DNA helicase activity"/>
    <property type="evidence" value="ECO:0007669"/>
    <property type="project" value="UniProtKB-EC"/>
</dbReference>
<keyword evidence="8 12" id="KW-0067">ATP-binding</keyword>
<dbReference type="SUPFAM" id="SSF52540">
    <property type="entry name" value="P-loop containing nucleoside triphosphate hydrolases"/>
    <property type="match status" value="1"/>
</dbReference>
<organism evidence="15 16">
    <name type="scientific">Selenomonas ruminantium</name>
    <dbReference type="NCBI Taxonomy" id="971"/>
    <lineage>
        <taxon>Bacteria</taxon>
        <taxon>Bacillati</taxon>
        <taxon>Bacillota</taxon>
        <taxon>Negativicutes</taxon>
        <taxon>Selenomonadales</taxon>
        <taxon>Selenomonadaceae</taxon>
        <taxon>Selenomonas</taxon>
    </lineage>
</organism>
<evidence type="ECO:0000256" key="6">
    <source>
        <dbReference type="ARBA" id="ARBA00022806"/>
    </source>
</evidence>
<evidence type="ECO:0000256" key="9">
    <source>
        <dbReference type="ARBA" id="ARBA00023125"/>
    </source>
</evidence>
<keyword evidence="10 12" id="KW-0413">Isomerase</keyword>
<dbReference type="InterPro" id="IPR005259">
    <property type="entry name" value="PriA"/>
</dbReference>
<dbReference type="PROSITE" id="PS51192">
    <property type="entry name" value="HELICASE_ATP_BIND_1"/>
    <property type="match status" value="1"/>
</dbReference>
<evidence type="ECO:0000259" key="13">
    <source>
        <dbReference type="PROSITE" id="PS51192"/>
    </source>
</evidence>
<dbReference type="EC" id="5.6.2.4" evidence="12"/>
<dbReference type="RefSeq" id="WP_073089351.1">
    <property type="nucleotide sequence ID" value="NZ_FRBC01000010.1"/>
</dbReference>
<evidence type="ECO:0000313" key="16">
    <source>
        <dbReference type="Proteomes" id="UP000184263"/>
    </source>
</evidence>
<dbReference type="PROSITE" id="PS51194">
    <property type="entry name" value="HELICASE_CTER"/>
    <property type="match status" value="1"/>
</dbReference>
<comment type="catalytic activity">
    <reaction evidence="12">
        <text>Couples ATP hydrolysis with the unwinding of duplex DNA by translocating in the 3'-5' direction.</text>
        <dbReference type="EC" id="5.6.2.4"/>
    </reaction>
</comment>
<dbReference type="Gene3D" id="3.40.50.300">
    <property type="entry name" value="P-loop containing nucleotide triphosphate hydrolases"/>
    <property type="match status" value="2"/>
</dbReference>
<keyword evidence="7 12" id="KW-0862">Zinc</keyword>
<feature type="binding site" evidence="12">
    <location>
        <position position="564"/>
    </location>
    <ligand>
        <name>Zn(2+)</name>
        <dbReference type="ChEBI" id="CHEBI:29105"/>
        <label>1</label>
    </ligand>
</feature>
<evidence type="ECO:0000256" key="8">
    <source>
        <dbReference type="ARBA" id="ARBA00022840"/>
    </source>
</evidence>
<dbReference type="GO" id="GO:1990077">
    <property type="term" value="C:primosome complex"/>
    <property type="evidence" value="ECO:0007669"/>
    <property type="project" value="UniProtKB-UniRule"/>
</dbReference>
<evidence type="ECO:0000256" key="3">
    <source>
        <dbReference type="ARBA" id="ARBA00022723"/>
    </source>
</evidence>
<evidence type="ECO:0000256" key="7">
    <source>
        <dbReference type="ARBA" id="ARBA00022833"/>
    </source>
</evidence>
<keyword evidence="1 12" id="KW-0639">Primosome</keyword>
<dbReference type="InterPro" id="IPR042115">
    <property type="entry name" value="PriA_3primeBD_sf"/>
</dbReference>
<dbReference type="PANTHER" id="PTHR30580">
    <property type="entry name" value="PRIMOSOMAL PROTEIN N"/>
    <property type="match status" value="1"/>
</dbReference>
<feature type="binding site" evidence="12">
    <location>
        <position position="525"/>
    </location>
    <ligand>
        <name>Zn(2+)</name>
        <dbReference type="ChEBI" id="CHEBI:29105"/>
        <label>1</label>
    </ligand>
</feature>
<dbReference type="FunFam" id="3.40.50.300:FF:000489">
    <property type="entry name" value="Primosome assembly protein PriA"/>
    <property type="match status" value="1"/>
</dbReference>
<feature type="binding site" evidence="12">
    <location>
        <position position="531"/>
    </location>
    <ligand>
        <name>Zn(2+)</name>
        <dbReference type="ChEBI" id="CHEBI:29105"/>
        <label>2</label>
    </ligand>
</feature>